<feature type="compositionally biased region" description="Basic and acidic residues" evidence="2">
    <location>
        <begin position="166"/>
        <end position="183"/>
    </location>
</feature>
<proteinExistence type="predicted"/>
<organism evidence="3 4">
    <name type="scientific">Nocardia amamiensis</name>
    <dbReference type="NCBI Taxonomy" id="404578"/>
    <lineage>
        <taxon>Bacteria</taxon>
        <taxon>Bacillati</taxon>
        <taxon>Actinomycetota</taxon>
        <taxon>Actinomycetes</taxon>
        <taxon>Mycobacteriales</taxon>
        <taxon>Nocardiaceae</taxon>
        <taxon>Nocardia</taxon>
    </lineage>
</organism>
<evidence type="ECO:0000313" key="4">
    <source>
        <dbReference type="Proteomes" id="UP000702209"/>
    </source>
</evidence>
<dbReference type="RefSeq" id="WP_195128141.1">
    <property type="nucleotide sequence ID" value="NZ_JADLQX010000002.1"/>
</dbReference>
<keyword evidence="4" id="KW-1185">Reference proteome</keyword>
<comment type="caution">
    <text evidence="3">The sequence shown here is derived from an EMBL/GenBank/DDBJ whole genome shotgun (WGS) entry which is preliminary data.</text>
</comment>
<sequence>MSDRSVEDELIAEARKFGHSLTHMLRLHAQATNWLERRKVRKQISLALREQRRAEETARKHQLVWTQGIVDRYRAHALAVAERAHNPSVDHERRYRDAQSLTRHANDLRARIVANDRLTKTEQGIALDGLDAATTFPQFEPGRLFHKAHKVRGIDALRYRAQVARTIREQRTHNPPREQRRAPTPEQAEAIQQIRRAEIDGDAARWSQQRHAMRQRAASDAVQAGLSNQQITQEFNDAPVNSLYRTTITSRYGTHQHDEPVGLHATEPEAAVWAAGRVKGTYWGPGVSLSVTTTDSDGRRRFYSGQGNPEFVADEVMQWRDRAPSRNAEVTGVRELDERLRGGDRTDPPPEQPRPDHDRLAEVERQLQDMIADRDRLGSRVGMLQRGLDSVTADRNEMRRKLDSAEGHIEALKNRNLRLASEIGELRDRPGVEQLIAERDQFKQQRDEAVRKLVQFTPEQQRYGNRQRSNGNGGKSEPTTESGRQSGDTGPVGKRASYLRDVGTGHEQAGPDTQSWPRPGRNGQGRNGIERSR</sequence>
<evidence type="ECO:0000256" key="1">
    <source>
        <dbReference type="SAM" id="Coils"/>
    </source>
</evidence>
<feature type="region of interest" description="Disordered" evidence="2">
    <location>
        <begin position="323"/>
        <end position="358"/>
    </location>
</feature>
<feature type="region of interest" description="Disordered" evidence="2">
    <location>
        <begin position="166"/>
        <end position="186"/>
    </location>
</feature>
<keyword evidence="1" id="KW-0175">Coiled coil</keyword>
<evidence type="ECO:0000313" key="3">
    <source>
        <dbReference type="EMBL" id="MBF6296818.1"/>
    </source>
</evidence>
<accession>A0ABS0CQ04</accession>
<feature type="coiled-coil region" evidence="1">
    <location>
        <begin position="360"/>
        <end position="452"/>
    </location>
</feature>
<dbReference type="Proteomes" id="UP000702209">
    <property type="component" value="Unassembled WGS sequence"/>
</dbReference>
<protein>
    <submittedName>
        <fullName evidence="3">Uncharacterized protein</fullName>
    </submittedName>
</protein>
<feature type="compositionally biased region" description="Polar residues" evidence="2">
    <location>
        <begin position="457"/>
        <end position="470"/>
    </location>
</feature>
<dbReference type="EMBL" id="JADLQX010000002">
    <property type="protein sequence ID" value="MBF6296818.1"/>
    <property type="molecule type" value="Genomic_DNA"/>
</dbReference>
<feature type="compositionally biased region" description="Basic and acidic residues" evidence="2">
    <location>
        <begin position="332"/>
        <end position="358"/>
    </location>
</feature>
<name>A0ABS0CQ04_9NOCA</name>
<feature type="compositionally biased region" description="Polar residues" evidence="2">
    <location>
        <begin position="477"/>
        <end position="488"/>
    </location>
</feature>
<evidence type="ECO:0000256" key="2">
    <source>
        <dbReference type="SAM" id="MobiDB-lite"/>
    </source>
</evidence>
<gene>
    <name evidence="3" type="ORF">IU459_04570</name>
</gene>
<feature type="region of interest" description="Disordered" evidence="2">
    <location>
        <begin position="455"/>
        <end position="533"/>
    </location>
</feature>
<reference evidence="3 4" key="1">
    <citation type="submission" date="2020-10" db="EMBL/GenBank/DDBJ databases">
        <title>Identification of Nocardia species via Next-generation sequencing and recognition of intraspecies genetic diversity.</title>
        <authorList>
            <person name="Li P."/>
            <person name="Li P."/>
            <person name="Lu B."/>
        </authorList>
    </citation>
    <scope>NUCLEOTIDE SEQUENCE [LARGE SCALE GENOMIC DNA]</scope>
    <source>
        <strain evidence="3 4">BJ06-0157</strain>
    </source>
</reference>